<evidence type="ECO:0000256" key="1">
    <source>
        <dbReference type="ARBA" id="ARBA00022450"/>
    </source>
</evidence>
<dbReference type="PANTHER" id="PTHR45527:SF1">
    <property type="entry name" value="FATTY ACID SYNTHASE"/>
    <property type="match status" value="1"/>
</dbReference>
<dbReference type="Gene3D" id="1.10.1200.10">
    <property type="entry name" value="ACP-like"/>
    <property type="match status" value="1"/>
</dbReference>
<accession>A0A9W8EAM6</accession>
<dbReference type="Gene3D" id="3.30.559.30">
    <property type="entry name" value="Nonribosomal peptide synthetase, condensation domain"/>
    <property type="match status" value="2"/>
</dbReference>
<dbReference type="InterPro" id="IPR020806">
    <property type="entry name" value="PKS_PP-bd"/>
</dbReference>
<dbReference type="InterPro" id="IPR001242">
    <property type="entry name" value="Condensation_dom"/>
</dbReference>
<dbReference type="Pfam" id="PF00550">
    <property type="entry name" value="PP-binding"/>
    <property type="match status" value="1"/>
</dbReference>
<keyword evidence="3" id="KW-0436">Ligase</keyword>
<dbReference type="GO" id="GO:0044550">
    <property type="term" value="P:secondary metabolite biosynthetic process"/>
    <property type="evidence" value="ECO:0007669"/>
    <property type="project" value="TreeGrafter"/>
</dbReference>
<dbReference type="InterPro" id="IPR009081">
    <property type="entry name" value="PP-bd_ACP"/>
</dbReference>
<feature type="non-terminal residue" evidence="5">
    <location>
        <position position="1873"/>
    </location>
</feature>
<protein>
    <recommendedName>
        <fullName evidence="4">Carrier domain-containing protein</fullName>
    </recommendedName>
</protein>
<dbReference type="PANTHER" id="PTHR45527">
    <property type="entry name" value="NONRIBOSOMAL PEPTIDE SYNTHETASE"/>
    <property type="match status" value="1"/>
</dbReference>
<dbReference type="PRINTS" id="PR00154">
    <property type="entry name" value="AMPBINDING"/>
</dbReference>
<dbReference type="FunFam" id="1.10.1200.10:FF:000005">
    <property type="entry name" value="Nonribosomal peptide synthetase 1"/>
    <property type="match status" value="1"/>
</dbReference>
<dbReference type="GO" id="GO:0005737">
    <property type="term" value="C:cytoplasm"/>
    <property type="evidence" value="ECO:0007669"/>
    <property type="project" value="TreeGrafter"/>
</dbReference>
<comment type="caution">
    <text evidence="5">The sequence shown here is derived from an EMBL/GenBank/DDBJ whole genome shotgun (WGS) entry which is preliminary data.</text>
</comment>
<gene>
    <name evidence="5" type="ORF">H4R34_005006</name>
</gene>
<dbReference type="InterPro" id="IPR020459">
    <property type="entry name" value="AMP-binding"/>
</dbReference>
<dbReference type="GO" id="GO:0043041">
    <property type="term" value="P:amino acid activation for nonribosomal peptide biosynthetic process"/>
    <property type="evidence" value="ECO:0007669"/>
    <property type="project" value="TreeGrafter"/>
</dbReference>
<dbReference type="GO" id="GO:0016874">
    <property type="term" value="F:ligase activity"/>
    <property type="evidence" value="ECO:0007669"/>
    <property type="project" value="UniProtKB-KW"/>
</dbReference>
<dbReference type="Pfam" id="PF13193">
    <property type="entry name" value="AMP-binding_C"/>
    <property type="match status" value="1"/>
</dbReference>
<dbReference type="PROSITE" id="PS50075">
    <property type="entry name" value="CARRIER"/>
    <property type="match status" value="1"/>
</dbReference>
<dbReference type="PROSITE" id="PS00455">
    <property type="entry name" value="AMP_BINDING"/>
    <property type="match status" value="1"/>
</dbReference>
<dbReference type="Gene3D" id="3.30.559.10">
    <property type="entry name" value="Chloramphenicol acetyltransferase-like domain"/>
    <property type="match status" value="2"/>
</dbReference>
<dbReference type="SUPFAM" id="SSF52777">
    <property type="entry name" value="CoA-dependent acyltransferases"/>
    <property type="match status" value="4"/>
</dbReference>
<sequence>MAIVHAGGTFVPIDSQLPSDRVSYILSDSGARLLLTTQRAAEHIPATFGGPIVVVDKYCTVPLVPPAGGALHSQVRPHDLAYIMYTSGTTGRPKGVMVEYGSLVNHITQEPLFGQTFYYPGARVLLFFNIAFDGYLFDFFGALWHGATLVMMGDDPLSDFKRVDIVLSTPSFWAKIEPADCPNVKVVRVGGEPCPSTLVEKWADWCEIYNIYGPTEATMLSLVAKLARGQPLAIGKPFANVSVYVVDCDLHLVPMGVIGELLIGGAGVARGYCNLPELTAERFLPNPFGPGRVYRTGDLVRWLPDGSLEYIGRRDNQVKLNGFRIELEEVESVAGQCSQVQQAAVLVHHNHLMCFVTPELSDFAPLADHLRQKLPHYMVPHTLVALAQFPTTVNGKVDKRALADLDLDSTTHCSLVADSATPSLDTDTALDTPSDNALADQEAVLCQAWAELLDVPVERIARQAHFFQLGGDSIVAILLVSKCRQQGYQLTVPTVYAHPVLASLARHLVPLHATTINSAMCAQTPVTGAVPLTPIQQWFFSLPLQNPHHFNQSFLLKLNPRVDANAIPDALVTLLTHHDMLRCRYTQHDNQWHQAIPTAEATHDDFFWTECHTTEAELFRHLAKLHTQLSLTQGPLLGALLVHLNDLPDQPRLYLVSHHIVIDLVSWRILIDDLNTLLSHQPLPPKTLSFAKWAASLDAHAAMLTADCWPEQVSLTNAISPIPADQVGTRHSIFQTLDATITDQLVTHVCPALRVTPRDAILSAYALAYCQTLDTAQVNLCMEGHGREPWSPDLDISRTVGWFTSLYPLVVRANSGIDLMAVIHQTKEHLQQIPTKGFPYSLLKYSTSTKADERNQLLAKTPALLDVLFNYFGRFTQSTSANQSLVSIDWSDQYGEHDNPTEDWVPFDQYVMAMISGGTLRLGIDYNAGRCTDAIMTTLLATWATHLRDLVQAFAANLTAISPAVTRFEFDLLPLTSSDFDQLSTQLIQRNLAWHQVEDLYPCTPLQSGLLISTLRNPHAYLVQCHVTLTGNLDIAHLEASWQQVALRHSILRTVFLDAPSQVSTGYVQAVLTKSIVRFNAEPITSTDGLIVSNGDWPDQFEYLAATSAIEVTLTSQQGSSTHTMSVTFHHALLDGWSLSLLLDQVLSCYHGASGLTLTNFKSVVHHTHQAVAPLRQAEFWQAYLAKVQPTPAPLIHPSFGSSSGYYAYRVPLPTPKATLVHFAQRQGISLSTLLRAAYAVLLARYMHLNDVVFGVVVSGRNLDLDEITSMIGPCLNTVPVRVSIGNQPIVSWLHGVHQEYIRMIPHEQSSLVDIARWSNVPHGARLFNAIMGFENQPPVSSTGQDTLKVEAIEVEEYTEYPFSVAFEDQPNSLRCKVLWAKGIFSAHVGPDVVKHLAHILDQIVTSNDDTLLPSIGLEPTESALPQPLIPPKPLLLETLAQNLSDTFSLRYRERANCPVLTNAQRTYTWSDLEAMVTSLGQGIVDHHANQTQLVLTVVDNQLALMVSLLLAIKYQVTVVPISADHSIRSLNQLLGHLSPTLALVPATFKQRLALDDTVPQLILDDYCATSAAFVHSHVTDGTSPDTRSIDYTVRLVQRWDGDQAVLTDIPNHALAGACLDSPFQAPKGARVHHAFSLDSEAALWTTIVCLYQDYHIVDATMTDTFPLICVTGVDAAIPVQSLHPTETVHVASLAGLKTGHAFRDDYQPTTVLLFHTSLFADRMTLTLDEYQCCVAENTLPATSPWTVVDFDGRACPVGQPSSVVEGIPLYPELVHPIFIQVGLRPVHVAITSGARLVVLVSNAEFDLTSYDAALTRSLPWALLPVAILSTAVFPHLHDIKTDSHGLDAFVAVYRQALLHRTTLTTKVQQWLA</sequence>
<dbReference type="InterPro" id="IPR020845">
    <property type="entry name" value="AMP-binding_CS"/>
</dbReference>
<dbReference type="InterPro" id="IPR036736">
    <property type="entry name" value="ACP-like_sf"/>
</dbReference>
<reference evidence="5" key="1">
    <citation type="submission" date="2022-07" db="EMBL/GenBank/DDBJ databases">
        <title>Phylogenomic reconstructions and comparative analyses of Kickxellomycotina fungi.</title>
        <authorList>
            <person name="Reynolds N.K."/>
            <person name="Stajich J.E."/>
            <person name="Barry K."/>
            <person name="Grigoriev I.V."/>
            <person name="Crous P."/>
            <person name="Smith M.E."/>
        </authorList>
    </citation>
    <scope>NUCLEOTIDE SEQUENCE</scope>
    <source>
        <strain evidence="5">RSA 567</strain>
    </source>
</reference>
<dbReference type="SMART" id="SM01294">
    <property type="entry name" value="PKS_PP_betabranch"/>
    <property type="match status" value="1"/>
</dbReference>
<dbReference type="InterPro" id="IPR042099">
    <property type="entry name" value="ANL_N_sf"/>
</dbReference>
<dbReference type="InterPro" id="IPR025110">
    <property type="entry name" value="AMP-bd_C"/>
</dbReference>
<dbReference type="SUPFAM" id="SSF47336">
    <property type="entry name" value="ACP-like"/>
    <property type="match status" value="1"/>
</dbReference>
<dbReference type="InterPro" id="IPR045851">
    <property type="entry name" value="AMP-bd_C_sf"/>
</dbReference>
<dbReference type="Gene3D" id="3.30.300.30">
    <property type="match status" value="1"/>
</dbReference>
<dbReference type="SMART" id="SM00823">
    <property type="entry name" value="PKS_PP"/>
    <property type="match status" value="1"/>
</dbReference>
<evidence type="ECO:0000256" key="3">
    <source>
        <dbReference type="ARBA" id="ARBA00022598"/>
    </source>
</evidence>
<keyword evidence="2" id="KW-0597">Phosphoprotein</keyword>
<dbReference type="FunFam" id="2.30.38.10:FF:000001">
    <property type="entry name" value="Non-ribosomal peptide synthetase PvdI"/>
    <property type="match status" value="1"/>
</dbReference>
<dbReference type="SUPFAM" id="SSF56801">
    <property type="entry name" value="Acetyl-CoA synthetase-like"/>
    <property type="match status" value="2"/>
</dbReference>
<dbReference type="InterPro" id="IPR000873">
    <property type="entry name" value="AMP-dep_synth/lig_dom"/>
</dbReference>
<name>A0A9W8EAM6_9FUNG</name>
<keyword evidence="6" id="KW-1185">Reference proteome</keyword>
<dbReference type="Proteomes" id="UP001151582">
    <property type="component" value="Unassembled WGS sequence"/>
</dbReference>
<dbReference type="EMBL" id="JANBQB010000785">
    <property type="protein sequence ID" value="KAJ1973642.1"/>
    <property type="molecule type" value="Genomic_DNA"/>
</dbReference>
<dbReference type="Pfam" id="PF00501">
    <property type="entry name" value="AMP-binding"/>
    <property type="match status" value="1"/>
</dbReference>
<keyword evidence="1" id="KW-0596">Phosphopantetheine</keyword>
<dbReference type="Pfam" id="PF00668">
    <property type="entry name" value="Condensation"/>
    <property type="match status" value="2"/>
</dbReference>
<dbReference type="Gene3D" id="3.40.50.12780">
    <property type="entry name" value="N-terminal domain of ligase-like"/>
    <property type="match status" value="2"/>
</dbReference>
<dbReference type="OrthoDB" id="416786at2759"/>
<evidence type="ECO:0000259" key="4">
    <source>
        <dbReference type="PROSITE" id="PS50075"/>
    </source>
</evidence>
<dbReference type="NCBIfam" id="TIGR01733">
    <property type="entry name" value="AA-adenyl-dom"/>
    <property type="match status" value="1"/>
</dbReference>
<feature type="domain" description="Carrier" evidence="4">
    <location>
        <begin position="436"/>
        <end position="512"/>
    </location>
</feature>
<organism evidence="5 6">
    <name type="scientific">Dimargaris verticillata</name>
    <dbReference type="NCBI Taxonomy" id="2761393"/>
    <lineage>
        <taxon>Eukaryota</taxon>
        <taxon>Fungi</taxon>
        <taxon>Fungi incertae sedis</taxon>
        <taxon>Zoopagomycota</taxon>
        <taxon>Kickxellomycotina</taxon>
        <taxon>Dimargaritomycetes</taxon>
        <taxon>Dimargaritales</taxon>
        <taxon>Dimargaritaceae</taxon>
        <taxon>Dimargaris</taxon>
    </lineage>
</organism>
<evidence type="ECO:0000313" key="5">
    <source>
        <dbReference type="EMBL" id="KAJ1973642.1"/>
    </source>
</evidence>
<dbReference type="InterPro" id="IPR010071">
    <property type="entry name" value="AA_adenyl_dom"/>
</dbReference>
<evidence type="ECO:0000256" key="2">
    <source>
        <dbReference type="ARBA" id="ARBA00022553"/>
    </source>
</evidence>
<proteinExistence type="predicted"/>
<dbReference type="InterPro" id="IPR023213">
    <property type="entry name" value="CAT-like_dom_sf"/>
</dbReference>
<evidence type="ECO:0000313" key="6">
    <source>
        <dbReference type="Proteomes" id="UP001151582"/>
    </source>
</evidence>
<dbReference type="GO" id="GO:0031177">
    <property type="term" value="F:phosphopantetheine binding"/>
    <property type="evidence" value="ECO:0007669"/>
    <property type="project" value="InterPro"/>
</dbReference>
<dbReference type="CDD" id="cd05930">
    <property type="entry name" value="A_NRPS"/>
    <property type="match status" value="1"/>
</dbReference>